<sequence>MISPFFTFFNKEKGACGMKKILLILTFVILAFSALTGCSSESWDRTVKDHESSVNGLKRTATVYDQNGKVIKTYKGKFDVEVNDYGNKVKFDIDGKRVVINNAIVIVEEDK</sequence>
<organism evidence="1">
    <name type="scientific">Bacillus subtilis subsp. natto</name>
    <dbReference type="NCBI Taxonomy" id="86029"/>
    <lineage>
        <taxon>Bacteria</taxon>
        <taxon>Bacillati</taxon>
        <taxon>Bacillota</taxon>
        <taxon>Bacilli</taxon>
        <taxon>Bacillales</taxon>
        <taxon>Bacillaceae</taxon>
        <taxon>Bacillus</taxon>
    </lineage>
</organism>
<dbReference type="EMBL" id="AB615352">
    <property type="protein sequence ID" value="BAJ76908.1"/>
    <property type="molecule type" value="Genomic_DNA"/>
</dbReference>
<protein>
    <recommendedName>
        <fullName evidence="2">DUF5052 family protein</fullName>
    </recommendedName>
</protein>
<reference evidence="1" key="2">
    <citation type="submission" date="2011-02" db="EMBL/GenBank/DDBJ databases">
        <title>Host Range of a conjugational plasmid pLS20 originated from Bacillus subtilis (natto).</title>
        <authorList>
            <person name="Itaya M."/>
        </authorList>
    </citation>
    <scope>NUCLEOTIDE SEQUENCE</scope>
    <source>
        <strain evidence="1">IFO 3335</strain>
        <plasmid evidence="1">pLS20</plasmid>
    </source>
</reference>
<geneLocation type="plasmid" evidence="1">
    <name>pLS20</name>
</geneLocation>
<proteinExistence type="predicted"/>
<accession>E9RIZ3</accession>
<evidence type="ECO:0000313" key="1">
    <source>
        <dbReference type="EMBL" id="BAJ76908.1"/>
    </source>
</evidence>
<evidence type="ECO:0008006" key="2">
    <source>
        <dbReference type="Google" id="ProtNLM"/>
    </source>
</evidence>
<reference evidence="1" key="1">
    <citation type="journal article" date="2006" name="Biosci. Biotechnol. Biochem.">
        <title>Conjugational transfer kinetics of pLS20 between Bacillus subtilis in liquid medium.</title>
        <authorList>
            <person name="Itaya M."/>
            <person name="Sakaya N."/>
            <person name="Matsunaga S."/>
            <person name="Fujita K."/>
            <person name="Kaneko S."/>
        </authorList>
    </citation>
    <scope>NUCLEOTIDE SEQUENCE</scope>
    <source>
        <strain evidence="1">IFO 3335</strain>
        <plasmid evidence="1">pLS20</plasmid>
    </source>
</reference>
<keyword evidence="1" id="KW-0614">Plasmid</keyword>
<name>E9RIZ3_BACNA</name>
<dbReference type="AlphaFoldDB" id="E9RIZ3"/>